<gene>
    <name evidence="2" type="ORF">GCM10022408_11420</name>
</gene>
<evidence type="ECO:0000313" key="2">
    <source>
        <dbReference type="EMBL" id="GAA4001835.1"/>
    </source>
</evidence>
<feature type="region of interest" description="Disordered" evidence="1">
    <location>
        <begin position="19"/>
        <end position="63"/>
    </location>
</feature>
<sequence length="63" mass="6955">MKFPAHLDAATRKRIRAEVRGIGQPIQLVRDHPKPPKVPVQPKPQRTNGPKPVAPPPTPAQNQ</sequence>
<proteinExistence type="predicted"/>
<dbReference type="EMBL" id="BAABDJ010000007">
    <property type="protein sequence ID" value="GAA4001835.1"/>
    <property type="molecule type" value="Genomic_DNA"/>
</dbReference>
<protein>
    <submittedName>
        <fullName evidence="2">Uncharacterized protein</fullName>
    </submittedName>
</protein>
<keyword evidence="3" id="KW-1185">Reference proteome</keyword>
<dbReference type="RefSeq" id="WP_345071591.1">
    <property type="nucleotide sequence ID" value="NZ_BAABDJ010000007.1"/>
</dbReference>
<dbReference type="Proteomes" id="UP001500567">
    <property type="component" value="Unassembled WGS sequence"/>
</dbReference>
<accession>A0ABP7RT30</accession>
<evidence type="ECO:0000313" key="3">
    <source>
        <dbReference type="Proteomes" id="UP001500567"/>
    </source>
</evidence>
<evidence type="ECO:0000256" key="1">
    <source>
        <dbReference type="SAM" id="MobiDB-lite"/>
    </source>
</evidence>
<organism evidence="2 3">
    <name type="scientific">Hymenobacter fastidiosus</name>
    <dbReference type="NCBI Taxonomy" id="486264"/>
    <lineage>
        <taxon>Bacteria</taxon>
        <taxon>Pseudomonadati</taxon>
        <taxon>Bacteroidota</taxon>
        <taxon>Cytophagia</taxon>
        <taxon>Cytophagales</taxon>
        <taxon>Hymenobacteraceae</taxon>
        <taxon>Hymenobacter</taxon>
    </lineage>
</organism>
<feature type="compositionally biased region" description="Pro residues" evidence="1">
    <location>
        <begin position="52"/>
        <end position="63"/>
    </location>
</feature>
<comment type="caution">
    <text evidence="2">The sequence shown here is derived from an EMBL/GenBank/DDBJ whole genome shotgun (WGS) entry which is preliminary data.</text>
</comment>
<name>A0ABP7RT30_9BACT</name>
<reference evidence="3" key="1">
    <citation type="journal article" date="2019" name="Int. J. Syst. Evol. Microbiol.">
        <title>The Global Catalogue of Microorganisms (GCM) 10K type strain sequencing project: providing services to taxonomists for standard genome sequencing and annotation.</title>
        <authorList>
            <consortium name="The Broad Institute Genomics Platform"/>
            <consortium name="The Broad Institute Genome Sequencing Center for Infectious Disease"/>
            <person name="Wu L."/>
            <person name="Ma J."/>
        </authorList>
    </citation>
    <scope>NUCLEOTIDE SEQUENCE [LARGE SCALE GENOMIC DNA]</scope>
    <source>
        <strain evidence="3">JCM 17224</strain>
    </source>
</reference>